<keyword evidence="4" id="KW-0408">Iron</keyword>
<evidence type="ECO:0000313" key="8">
    <source>
        <dbReference type="Proteomes" id="UP000783037"/>
    </source>
</evidence>
<feature type="non-terminal residue" evidence="7">
    <location>
        <position position="96"/>
    </location>
</feature>
<comment type="caution">
    <text evidence="7">The sequence shown here is derived from an EMBL/GenBank/DDBJ whole genome shotgun (WGS) entry which is preliminary data.</text>
</comment>
<name>A0A8T3VET2_9EURY</name>
<dbReference type="GO" id="GO:0046872">
    <property type="term" value="F:metal ion binding"/>
    <property type="evidence" value="ECO:0007669"/>
    <property type="project" value="UniProtKB-KW"/>
</dbReference>
<evidence type="ECO:0000256" key="5">
    <source>
        <dbReference type="ARBA" id="ARBA00023014"/>
    </source>
</evidence>
<evidence type="ECO:0000256" key="3">
    <source>
        <dbReference type="ARBA" id="ARBA00023002"/>
    </source>
</evidence>
<evidence type="ECO:0000256" key="1">
    <source>
        <dbReference type="ARBA" id="ARBA00022485"/>
    </source>
</evidence>
<keyword evidence="3" id="KW-0560">Oxidoreductase</keyword>
<dbReference type="Gene3D" id="3.40.50.740">
    <property type="match status" value="1"/>
</dbReference>
<dbReference type="InterPro" id="IPR006656">
    <property type="entry name" value="Mopterin_OxRdtase"/>
</dbReference>
<dbReference type="PANTHER" id="PTHR43105">
    <property type="entry name" value="RESPIRATORY NITRATE REDUCTASE"/>
    <property type="match status" value="1"/>
</dbReference>
<dbReference type="PROSITE" id="PS51669">
    <property type="entry name" value="4FE4S_MOW_BIS_MGD"/>
    <property type="match status" value="1"/>
</dbReference>
<dbReference type="Pfam" id="PF00384">
    <property type="entry name" value="Molybdopterin"/>
    <property type="match status" value="1"/>
</dbReference>
<keyword evidence="1" id="KW-0004">4Fe-4S</keyword>
<dbReference type="EMBL" id="SUTK01000058">
    <property type="protein sequence ID" value="MBE6502417.1"/>
    <property type="molecule type" value="Genomic_DNA"/>
</dbReference>
<protein>
    <submittedName>
        <fullName evidence="7">Formate dehydrogenase subunit alpha</fullName>
    </submittedName>
</protein>
<dbReference type="FunFam" id="2.20.25.90:FF:000006">
    <property type="entry name" value="Formate dehydrogenase alpha subunit"/>
    <property type="match status" value="1"/>
</dbReference>
<dbReference type="GO" id="GO:0051539">
    <property type="term" value="F:4 iron, 4 sulfur cluster binding"/>
    <property type="evidence" value="ECO:0007669"/>
    <property type="project" value="UniProtKB-KW"/>
</dbReference>
<dbReference type="SMART" id="SM00926">
    <property type="entry name" value="Molybdop_Fe4S4"/>
    <property type="match status" value="1"/>
</dbReference>
<proteinExistence type="predicted"/>
<keyword evidence="5" id="KW-0411">Iron-sulfur</keyword>
<dbReference type="SUPFAM" id="SSF53706">
    <property type="entry name" value="Formate dehydrogenase/DMSO reductase, domains 1-3"/>
    <property type="match status" value="1"/>
</dbReference>
<feature type="domain" description="4Fe-4S Mo/W bis-MGD-type" evidence="6">
    <location>
        <begin position="4"/>
        <end position="60"/>
    </location>
</feature>
<dbReference type="AlphaFoldDB" id="A0A8T3VET2"/>
<dbReference type="Proteomes" id="UP000783037">
    <property type="component" value="Unassembled WGS sequence"/>
</dbReference>
<dbReference type="InterPro" id="IPR050123">
    <property type="entry name" value="Prok_molybdopt-oxidoreductase"/>
</dbReference>
<dbReference type="PANTHER" id="PTHR43105:SF14">
    <property type="entry name" value="FORMATE DEHYDROGENASE H"/>
    <property type="match status" value="1"/>
</dbReference>
<evidence type="ECO:0000313" key="7">
    <source>
        <dbReference type="EMBL" id="MBE6502417.1"/>
    </source>
</evidence>
<reference evidence="7" key="1">
    <citation type="submission" date="2019-04" db="EMBL/GenBank/DDBJ databases">
        <title>Evolution of Biomass-Degrading Anaerobic Consortia Revealed by Metagenomics.</title>
        <authorList>
            <person name="Peng X."/>
        </authorList>
    </citation>
    <scope>NUCLEOTIDE SEQUENCE</scope>
    <source>
        <strain evidence="7">SIG18</strain>
    </source>
</reference>
<evidence type="ECO:0000256" key="4">
    <source>
        <dbReference type="ARBA" id="ARBA00023004"/>
    </source>
</evidence>
<dbReference type="Gene3D" id="2.20.25.90">
    <property type="entry name" value="ADC-like domains"/>
    <property type="match status" value="1"/>
</dbReference>
<organism evidence="7 8">
    <name type="scientific">Methanobrevibacter thaueri</name>
    <dbReference type="NCBI Taxonomy" id="190975"/>
    <lineage>
        <taxon>Archaea</taxon>
        <taxon>Methanobacteriati</taxon>
        <taxon>Methanobacteriota</taxon>
        <taxon>Methanomada group</taxon>
        <taxon>Methanobacteria</taxon>
        <taxon>Methanobacteriales</taxon>
        <taxon>Methanobacteriaceae</taxon>
        <taxon>Methanobrevibacter</taxon>
    </lineage>
</organism>
<evidence type="ECO:0000259" key="6">
    <source>
        <dbReference type="PROSITE" id="PS51669"/>
    </source>
</evidence>
<keyword evidence="2" id="KW-0479">Metal-binding</keyword>
<dbReference type="Pfam" id="PF04879">
    <property type="entry name" value="Molybdop_Fe4S4"/>
    <property type="match status" value="1"/>
</dbReference>
<dbReference type="InterPro" id="IPR006963">
    <property type="entry name" value="Mopterin_OxRdtase_4Fe-4S_dom"/>
</dbReference>
<accession>A0A8T3VET2</accession>
<dbReference type="GO" id="GO:0016020">
    <property type="term" value="C:membrane"/>
    <property type="evidence" value="ECO:0007669"/>
    <property type="project" value="TreeGrafter"/>
</dbReference>
<gene>
    <name evidence="7" type="ORF">E7Z79_08270</name>
</gene>
<dbReference type="GO" id="GO:0022904">
    <property type="term" value="P:respiratory electron transport chain"/>
    <property type="evidence" value="ECO:0007669"/>
    <property type="project" value="TreeGrafter"/>
</dbReference>
<evidence type="ECO:0000256" key="2">
    <source>
        <dbReference type="ARBA" id="ARBA00022723"/>
    </source>
</evidence>
<dbReference type="GO" id="GO:0003954">
    <property type="term" value="F:NADH dehydrogenase activity"/>
    <property type="evidence" value="ECO:0007669"/>
    <property type="project" value="TreeGrafter"/>
</dbReference>
<dbReference type="RefSeq" id="WP_303739507.1">
    <property type="nucleotide sequence ID" value="NZ_SUTK01000058.1"/>
</dbReference>
<sequence>MVEIKYVPTICPYCGTGCGLNFVVKDGKIVGVEPLKRHPVNEGKVCPKGNFGYQFINREDRLTTPLIKENGEFREASWDEALDLVANKLKEVSDED</sequence>